<organism evidence="1 2">
    <name type="scientific">Cricetulus griseus</name>
    <name type="common">Chinese hamster</name>
    <name type="synonym">Cricetulus barabensis griseus</name>
    <dbReference type="NCBI Taxonomy" id="10029"/>
    <lineage>
        <taxon>Eukaryota</taxon>
        <taxon>Metazoa</taxon>
        <taxon>Chordata</taxon>
        <taxon>Craniata</taxon>
        <taxon>Vertebrata</taxon>
        <taxon>Euteleostomi</taxon>
        <taxon>Mammalia</taxon>
        <taxon>Eutheria</taxon>
        <taxon>Euarchontoglires</taxon>
        <taxon>Glires</taxon>
        <taxon>Rodentia</taxon>
        <taxon>Myomorpha</taxon>
        <taxon>Muroidea</taxon>
        <taxon>Cricetidae</taxon>
        <taxon>Cricetinae</taxon>
        <taxon>Cricetulus</taxon>
    </lineage>
</organism>
<accession>A0A061IE85</accession>
<evidence type="ECO:0000313" key="2">
    <source>
        <dbReference type="Proteomes" id="UP000030759"/>
    </source>
</evidence>
<gene>
    <name evidence="1" type="ORF">H671_3g9243</name>
</gene>
<dbReference type="Proteomes" id="UP000030759">
    <property type="component" value="Unassembled WGS sequence"/>
</dbReference>
<dbReference type="EMBL" id="KE671708">
    <property type="protein sequence ID" value="ERE79924.1"/>
    <property type="molecule type" value="Genomic_DNA"/>
</dbReference>
<dbReference type="AlphaFoldDB" id="A0A061IE85"/>
<name>A0A061IE85_CRIGR</name>
<proteinExistence type="predicted"/>
<evidence type="ECO:0000313" key="1">
    <source>
        <dbReference type="EMBL" id="ERE79924.1"/>
    </source>
</evidence>
<protein>
    <submittedName>
        <fullName evidence="1">Uncharacterized protein</fullName>
    </submittedName>
</protein>
<reference evidence="2" key="1">
    <citation type="journal article" date="2013" name="Nat. Biotechnol.">
        <title>Chinese hamster genome sequenced from sorted chromosomes.</title>
        <authorList>
            <person name="Brinkrolf K."/>
            <person name="Rupp O."/>
            <person name="Laux H."/>
            <person name="Kollin F."/>
            <person name="Ernst W."/>
            <person name="Linke B."/>
            <person name="Kofler R."/>
            <person name="Romand S."/>
            <person name="Hesse F."/>
            <person name="Budach W.E."/>
            <person name="Galosy S."/>
            <person name="Muller D."/>
            <person name="Noll T."/>
            <person name="Wienberg J."/>
            <person name="Jostock T."/>
            <person name="Leonard M."/>
            <person name="Grillari J."/>
            <person name="Tauch A."/>
            <person name="Goesmann A."/>
            <person name="Helk B."/>
            <person name="Mott J.E."/>
            <person name="Puhler A."/>
            <person name="Borth N."/>
        </authorList>
    </citation>
    <scope>NUCLEOTIDE SEQUENCE [LARGE SCALE GENOMIC DNA]</scope>
    <source>
        <strain evidence="2">17A/GY</strain>
    </source>
</reference>
<sequence length="106" mass="11691">MSVAGLKKQFHKASQKAFIFPLLLKDFCCGWMTCGGNSSFSALGTVMALSSGFRDVKEAGGHQLRLHFAFPLNPNITTLIKSTTEYSTQQASASHMFHHQTRKLLV</sequence>